<dbReference type="UniPathway" id="UPA00070">
    <property type="reaction ID" value="UER00117"/>
</dbReference>
<feature type="domain" description="Dihydroorotase catalytic" evidence="9">
    <location>
        <begin position="52"/>
        <end position="237"/>
    </location>
</feature>
<feature type="binding site" evidence="7">
    <location>
        <begin position="63"/>
        <end position="65"/>
    </location>
    <ligand>
        <name>substrate</name>
    </ligand>
</feature>
<accession>A0A6N2T800</accession>
<dbReference type="GO" id="GO:0004151">
    <property type="term" value="F:dihydroorotase activity"/>
    <property type="evidence" value="ECO:0007669"/>
    <property type="project" value="UniProtKB-UniRule"/>
</dbReference>
<dbReference type="HAMAP" id="MF_00220_B">
    <property type="entry name" value="PyrC_classI_B"/>
    <property type="match status" value="1"/>
</dbReference>
<dbReference type="EMBL" id="CACRSL010000003">
    <property type="protein sequence ID" value="VYT01033.1"/>
    <property type="molecule type" value="Genomic_DNA"/>
</dbReference>
<comment type="function">
    <text evidence="1 7">Catalyzes the reversible cyclization of carbamoyl aspartate to dihydroorotate.</text>
</comment>
<dbReference type="Pfam" id="PF07969">
    <property type="entry name" value="Amidohydro_3"/>
    <property type="match status" value="1"/>
</dbReference>
<feature type="binding site" evidence="7">
    <location>
        <position position="309"/>
    </location>
    <ligand>
        <name>substrate</name>
    </ligand>
</feature>
<feature type="active site" evidence="7">
    <location>
        <position position="305"/>
    </location>
</feature>
<feature type="domain" description="Amidohydrolase 3" evidence="8">
    <location>
        <begin position="342"/>
        <end position="420"/>
    </location>
</feature>
<evidence type="ECO:0000256" key="7">
    <source>
        <dbReference type="HAMAP-Rule" id="MF_00220"/>
    </source>
</evidence>
<keyword evidence="4 7" id="KW-0378">Hydrolase</keyword>
<feature type="binding site" evidence="7">
    <location>
        <position position="95"/>
    </location>
    <ligand>
        <name>substrate</name>
    </ligand>
</feature>
<evidence type="ECO:0000256" key="2">
    <source>
        <dbReference type="ARBA" id="ARBA00010286"/>
    </source>
</evidence>
<dbReference type="GO" id="GO:0005737">
    <property type="term" value="C:cytoplasm"/>
    <property type="evidence" value="ECO:0007669"/>
    <property type="project" value="TreeGrafter"/>
</dbReference>
<dbReference type="PANTHER" id="PTHR43668">
    <property type="entry name" value="ALLANTOINASE"/>
    <property type="match status" value="1"/>
</dbReference>
<dbReference type="AlphaFoldDB" id="A0A6N2T800"/>
<dbReference type="InterPro" id="IPR024403">
    <property type="entry name" value="DHOase_cat"/>
</dbReference>
<dbReference type="GO" id="GO:0008270">
    <property type="term" value="F:zinc ion binding"/>
    <property type="evidence" value="ECO:0007669"/>
    <property type="project" value="UniProtKB-UniRule"/>
</dbReference>
<dbReference type="GO" id="GO:0006145">
    <property type="term" value="P:purine nucleobase catabolic process"/>
    <property type="evidence" value="ECO:0007669"/>
    <property type="project" value="TreeGrafter"/>
</dbReference>
<keyword evidence="3 7" id="KW-0479">Metal-binding</keyword>
<evidence type="ECO:0000256" key="4">
    <source>
        <dbReference type="ARBA" id="ARBA00022801"/>
    </source>
</evidence>
<evidence type="ECO:0000256" key="6">
    <source>
        <dbReference type="ARBA" id="ARBA00022975"/>
    </source>
</evidence>
<dbReference type="SUPFAM" id="SSF51338">
    <property type="entry name" value="Composite domain of metallo-dependent hydrolases"/>
    <property type="match status" value="1"/>
</dbReference>
<comment type="caution">
    <text evidence="7">Lacks conserved residue(s) required for the propagation of feature annotation.</text>
</comment>
<evidence type="ECO:0000259" key="8">
    <source>
        <dbReference type="Pfam" id="PF07969"/>
    </source>
</evidence>
<dbReference type="Pfam" id="PF12890">
    <property type="entry name" value="DHOase"/>
    <property type="match status" value="1"/>
</dbReference>
<feature type="binding site" evidence="7">
    <location>
        <position position="232"/>
    </location>
    <ligand>
        <name>Zn(2+)</name>
        <dbReference type="ChEBI" id="CHEBI:29105"/>
        <label>2</label>
    </ligand>
</feature>
<gene>
    <name evidence="7 10" type="primary">pyrC</name>
    <name evidence="10" type="ORF">AULFYP135_01278</name>
</gene>
<comment type="similarity">
    <text evidence="2 7">Belongs to the metallo-dependent hydrolases superfamily. DHOase family. Class I DHOase subfamily.</text>
</comment>
<keyword evidence="6 7" id="KW-0665">Pyrimidine biosynthesis</keyword>
<keyword evidence="5 7" id="KW-0862">Zinc</keyword>
<dbReference type="InterPro" id="IPR002195">
    <property type="entry name" value="Dihydroorotase_CS"/>
</dbReference>
<comment type="pathway">
    <text evidence="7">Pyrimidine metabolism; UMP biosynthesis via de novo pathway; (S)-dihydroorotate from bicarbonate: step 3/3.</text>
</comment>
<dbReference type="SUPFAM" id="SSF51556">
    <property type="entry name" value="Metallo-dependent hydrolases"/>
    <property type="match status" value="1"/>
</dbReference>
<dbReference type="GO" id="GO:0004038">
    <property type="term" value="F:allantoinase activity"/>
    <property type="evidence" value="ECO:0007669"/>
    <property type="project" value="TreeGrafter"/>
</dbReference>
<dbReference type="InterPro" id="IPR050138">
    <property type="entry name" value="DHOase/Allantoinase_Hydrolase"/>
</dbReference>
<dbReference type="PANTHER" id="PTHR43668:SF2">
    <property type="entry name" value="ALLANTOINASE"/>
    <property type="match status" value="1"/>
</dbReference>
<dbReference type="EC" id="3.5.2.3" evidence="7"/>
<dbReference type="Gene3D" id="2.30.40.10">
    <property type="entry name" value="Urease, subunit C, domain 1"/>
    <property type="match status" value="1"/>
</dbReference>
<dbReference type="Gene3D" id="3.20.20.140">
    <property type="entry name" value="Metal-dependent hydrolases"/>
    <property type="match status" value="1"/>
</dbReference>
<dbReference type="PROSITE" id="PS00482">
    <property type="entry name" value="DIHYDROOROTASE_1"/>
    <property type="match status" value="1"/>
</dbReference>
<reference evidence="10" key="1">
    <citation type="submission" date="2019-11" db="EMBL/GenBank/DDBJ databases">
        <authorList>
            <person name="Feng L."/>
        </authorList>
    </citation>
    <scope>NUCLEOTIDE SEQUENCE</scope>
    <source>
        <strain evidence="10">AundefinedLFYP135</strain>
    </source>
</reference>
<dbReference type="InterPro" id="IPR011059">
    <property type="entry name" value="Metal-dep_hydrolase_composite"/>
</dbReference>
<dbReference type="GO" id="GO:0044205">
    <property type="term" value="P:'de novo' UMP biosynthetic process"/>
    <property type="evidence" value="ECO:0007669"/>
    <property type="project" value="UniProtKB-UniRule"/>
</dbReference>
<evidence type="ECO:0000256" key="3">
    <source>
        <dbReference type="ARBA" id="ARBA00022723"/>
    </source>
</evidence>
<feature type="binding site" evidence="7">
    <location>
        <position position="179"/>
    </location>
    <ligand>
        <name>Zn(2+)</name>
        <dbReference type="ChEBI" id="CHEBI:29105"/>
        <label>2</label>
    </ligand>
</feature>
<sequence>MKTLLIRQARILDPSKAMDMVGDILVEDGKIAAVAPKLDKKADEVIEAAGLVAAPGLIDMHVHLRDPGFTYKEDILSGCRAAAAGGFTAVAAMPNTKPSVDSPEVIRYILDKAEGADARVYPIADITRGQSGGELCDFAALKEAGAVGISDDGHPVKNAKLMLEGIRAGKGYGLLPISHCEDMDIIGKGIIHKGWVSDKLGVPGMDRASEDSITAREIALADSIGCPIHIAHVSTKGSVALIRDAKARGVQVTCETAPHYTLLTHEALLNRDANWRMNPPLREEEDRLAVIEGLRDGTIDAIITDHAPHAAEEKANFETAPNGIIGLETSFAASYTSLVKTGVLSLMQLIRLMSTNPAELLGVPGGTLAIGEWADITLIDPQEEWTFTEADIRSKSRNTPFLGTTFTGKVKFTLLGGRITHRG</sequence>
<evidence type="ECO:0000256" key="1">
    <source>
        <dbReference type="ARBA" id="ARBA00002368"/>
    </source>
</evidence>
<dbReference type="InterPro" id="IPR013108">
    <property type="entry name" value="Amidohydro_3"/>
</dbReference>
<dbReference type="InterPro" id="IPR032466">
    <property type="entry name" value="Metal_Hydrolase"/>
</dbReference>
<dbReference type="InterPro" id="IPR004722">
    <property type="entry name" value="DHOase"/>
</dbReference>
<evidence type="ECO:0000256" key="5">
    <source>
        <dbReference type="ARBA" id="ARBA00022833"/>
    </source>
</evidence>
<proteinExistence type="inferred from homology"/>
<comment type="cofactor">
    <cofactor evidence="7">
        <name>Zn(2+)</name>
        <dbReference type="ChEBI" id="CHEBI:29105"/>
    </cofactor>
    <text evidence="7">Binds 2 Zn(2+) ions per subunit.</text>
</comment>
<protein>
    <recommendedName>
        <fullName evidence="7">Dihydroorotase</fullName>
        <shortName evidence="7">DHOase</shortName>
        <ecNumber evidence="7">3.5.2.3</ecNumber>
    </recommendedName>
</protein>
<feature type="binding site" evidence="7">
    <location>
        <position position="152"/>
    </location>
    <ligand>
        <name>Zn(2+)</name>
        <dbReference type="ChEBI" id="CHEBI:29105"/>
        <label>2</label>
    </ligand>
</feature>
<dbReference type="NCBIfam" id="TIGR00857">
    <property type="entry name" value="pyrC_multi"/>
    <property type="match status" value="1"/>
</dbReference>
<feature type="binding site" evidence="7">
    <location>
        <position position="152"/>
    </location>
    <ligand>
        <name>Zn(2+)</name>
        <dbReference type="ChEBI" id="CHEBI:29105"/>
        <label>1</label>
    </ligand>
</feature>
<feature type="binding site" evidence="7">
    <location>
        <position position="305"/>
    </location>
    <ligand>
        <name>Zn(2+)</name>
        <dbReference type="ChEBI" id="CHEBI:29105"/>
        <label>1</label>
    </ligand>
</feature>
<feature type="binding site" evidence="7">
    <location>
        <position position="61"/>
    </location>
    <ligand>
        <name>Zn(2+)</name>
        <dbReference type="ChEBI" id="CHEBI:29105"/>
        <label>1</label>
    </ligand>
</feature>
<name>A0A6N2T800_9FIRM</name>
<evidence type="ECO:0000313" key="10">
    <source>
        <dbReference type="EMBL" id="VYT01033.1"/>
    </source>
</evidence>
<comment type="catalytic activity">
    <reaction evidence="7">
        <text>(S)-dihydroorotate + H2O = N-carbamoyl-L-aspartate + H(+)</text>
        <dbReference type="Rhea" id="RHEA:24296"/>
        <dbReference type="ChEBI" id="CHEBI:15377"/>
        <dbReference type="ChEBI" id="CHEBI:15378"/>
        <dbReference type="ChEBI" id="CHEBI:30864"/>
        <dbReference type="ChEBI" id="CHEBI:32814"/>
        <dbReference type="EC" id="3.5.2.3"/>
    </reaction>
</comment>
<evidence type="ECO:0000259" key="9">
    <source>
        <dbReference type="Pfam" id="PF12890"/>
    </source>
</evidence>
<organism evidence="10">
    <name type="scientific">uncultured Anaerotruncus sp</name>
    <dbReference type="NCBI Taxonomy" id="905011"/>
    <lineage>
        <taxon>Bacteria</taxon>
        <taxon>Bacillati</taxon>
        <taxon>Bacillota</taxon>
        <taxon>Clostridia</taxon>
        <taxon>Eubacteriales</taxon>
        <taxon>Oscillospiraceae</taxon>
        <taxon>Anaerotruncus</taxon>
        <taxon>environmental samples</taxon>
    </lineage>
</organism>
<feature type="binding site" evidence="7">
    <location>
        <position position="63"/>
    </location>
    <ligand>
        <name>Zn(2+)</name>
        <dbReference type="ChEBI" id="CHEBI:29105"/>
        <label>1</label>
    </ligand>
</feature>
<dbReference type="CDD" id="cd01317">
    <property type="entry name" value="DHOase_IIa"/>
    <property type="match status" value="1"/>
</dbReference>
<feature type="binding site" evidence="7">
    <location>
        <position position="278"/>
    </location>
    <ligand>
        <name>substrate</name>
    </ligand>
</feature>